<organism evidence="3 4">
    <name type="scientific">Paramarasmius palmivorus</name>
    <dbReference type="NCBI Taxonomy" id="297713"/>
    <lineage>
        <taxon>Eukaryota</taxon>
        <taxon>Fungi</taxon>
        <taxon>Dikarya</taxon>
        <taxon>Basidiomycota</taxon>
        <taxon>Agaricomycotina</taxon>
        <taxon>Agaricomycetes</taxon>
        <taxon>Agaricomycetidae</taxon>
        <taxon>Agaricales</taxon>
        <taxon>Marasmiineae</taxon>
        <taxon>Marasmiaceae</taxon>
        <taxon>Paramarasmius</taxon>
    </lineage>
</organism>
<accession>A0AAW0CL17</accession>
<sequence length="349" mass="40102">MIPPELVYQVLNFTDRKYLLVPCSLVCWTWLEVSRTLYFNRLELQRKSRHLRRLEEIMRPSIRCTIPWKRIKTLSITKHSASPLFQSEHHVQTVCRTIGLLRQHVSPDVLVINVERSQPTIHTSHIISSAFDAISYLRLQVQEGDLNELVPFICMFPVLETVDLSCGTARDFTVSSPAILPTTLRDFRLRISRFTNGTGDTFAFWLKSNSAILAWKHLSLLDIPRTSVYAAALSPPYGYPSIETLYVSFKCLDGYRAYQSNVEDLIPCISLAHARCLREVTFYIPDTNYYLIPILKNVGKASRSVQHGSPLTIALITSDEVFQREPKEWLNLDQMVAENRDWVLILMNG</sequence>
<dbReference type="InterPro" id="IPR036047">
    <property type="entry name" value="F-box-like_dom_sf"/>
</dbReference>
<dbReference type="EMBL" id="JAYKXP010000072">
    <property type="protein sequence ID" value="KAK7030983.1"/>
    <property type="molecule type" value="Genomic_DNA"/>
</dbReference>
<gene>
    <name evidence="3" type="ORF">VNI00_010210</name>
    <name evidence="2" type="ORF">VNI00_013766</name>
</gene>
<name>A0AAW0CL17_9AGAR</name>
<dbReference type="SUPFAM" id="SSF81383">
    <property type="entry name" value="F-box domain"/>
    <property type="match status" value="1"/>
</dbReference>
<evidence type="ECO:0000313" key="4">
    <source>
        <dbReference type="Proteomes" id="UP001383192"/>
    </source>
</evidence>
<keyword evidence="4" id="KW-1185">Reference proteome</keyword>
<feature type="domain" description="F-box" evidence="1">
    <location>
        <begin position="2"/>
        <end position="41"/>
    </location>
</feature>
<evidence type="ECO:0000259" key="1">
    <source>
        <dbReference type="Pfam" id="PF00646"/>
    </source>
</evidence>
<dbReference type="InterPro" id="IPR001810">
    <property type="entry name" value="F-box_dom"/>
</dbReference>
<evidence type="ECO:0000313" key="2">
    <source>
        <dbReference type="EMBL" id="KAK7030983.1"/>
    </source>
</evidence>
<dbReference type="EMBL" id="JAYKXP010000040">
    <property type="protein sequence ID" value="KAK7039054.1"/>
    <property type="molecule type" value="Genomic_DNA"/>
</dbReference>
<dbReference type="Pfam" id="PF00646">
    <property type="entry name" value="F-box"/>
    <property type="match status" value="1"/>
</dbReference>
<proteinExistence type="predicted"/>
<protein>
    <recommendedName>
        <fullName evidence="1">F-box domain-containing protein</fullName>
    </recommendedName>
</protein>
<evidence type="ECO:0000313" key="3">
    <source>
        <dbReference type="EMBL" id="KAK7039054.1"/>
    </source>
</evidence>
<comment type="caution">
    <text evidence="3">The sequence shown here is derived from an EMBL/GenBank/DDBJ whole genome shotgun (WGS) entry which is preliminary data.</text>
</comment>
<reference evidence="3 4" key="1">
    <citation type="submission" date="2024-01" db="EMBL/GenBank/DDBJ databases">
        <title>A draft genome for a cacao thread blight-causing isolate of Paramarasmius palmivorus.</title>
        <authorList>
            <person name="Baruah I.K."/>
            <person name="Bukari Y."/>
            <person name="Amoako-Attah I."/>
            <person name="Meinhardt L.W."/>
            <person name="Bailey B.A."/>
            <person name="Cohen S.P."/>
        </authorList>
    </citation>
    <scope>NUCLEOTIDE SEQUENCE [LARGE SCALE GENOMIC DNA]</scope>
    <source>
        <strain evidence="3 4">GH-12</strain>
    </source>
</reference>
<dbReference type="Proteomes" id="UP001383192">
    <property type="component" value="Unassembled WGS sequence"/>
</dbReference>
<dbReference type="AlphaFoldDB" id="A0AAW0CL17"/>